<comment type="caution">
    <text evidence="1">The sequence shown here is derived from an EMBL/GenBank/DDBJ whole genome shotgun (WGS) entry which is preliminary data.</text>
</comment>
<accession>A0A6G0T1Z4</accession>
<reference evidence="1 2" key="1">
    <citation type="submission" date="2019-08" db="EMBL/GenBank/DDBJ databases">
        <title>The genome of the soybean aphid Biotype 1, its phylome, world population structure and adaptation to the North American continent.</title>
        <authorList>
            <person name="Giordano R."/>
            <person name="Donthu R.K."/>
            <person name="Hernandez A.G."/>
            <person name="Wright C.L."/>
            <person name="Zimin A.V."/>
        </authorList>
    </citation>
    <scope>NUCLEOTIDE SEQUENCE [LARGE SCALE GENOMIC DNA]</scope>
    <source>
        <tissue evidence="1">Whole aphids</tissue>
    </source>
</reference>
<protein>
    <submittedName>
        <fullName evidence="1">Uncharacterized protein</fullName>
    </submittedName>
</protein>
<dbReference type="AlphaFoldDB" id="A0A6G0T1Z4"/>
<name>A0A6G0T1Z4_APHGL</name>
<gene>
    <name evidence="1" type="ORF">AGLY_014720</name>
</gene>
<feature type="non-terminal residue" evidence="1">
    <location>
        <position position="231"/>
    </location>
</feature>
<keyword evidence="2" id="KW-1185">Reference proteome</keyword>
<dbReference type="EMBL" id="VYZN01000065">
    <property type="protein sequence ID" value="KAE9524670.1"/>
    <property type="molecule type" value="Genomic_DNA"/>
</dbReference>
<dbReference type="Proteomes" id="UP000475862">
    <property type="component" value="Unassembled WGS sequence"/>
</dbReference>
<proteinExistence type="predicted"/>
<evidence type="ECO:0000313" key="1">
    <source>
        <dbReference type="EMBL" id="KAE9524670.1"/>
    </source>
</evidence>
<organism evidence="1 2">
    <name type="scientific">Aphis glycines</name>
    <name type="common">Soybean aphid</name>
    <dbReference type="NCBI Taxonomy" id="307491"/>
    <lineage>
        <taxon>Eukaryota</taxon>
        <taxon>Metazoa</taxon>
        <taxon>Ecdysozoa</taxon>
        <taxon>Arthropoda</taxon>
        <taxon>Hexapoda</taxon>
        <taxon>Insecta</taxon>
        <taxon>Pterygota</taxon>
        <taxon>Neoptera</taxon>
        <taxon>Paraneoptera</taxon>
        <taxon>Hemiptera</taxon>
        <taxon>Sternorrhyncha</taxon>
        <taxon>Aphidomorpha</taxon>
        <taxon>Aphidoidea</taxon>
        <taxon>Aphididae</taxon>
        <taxon>Aphidini</taxon>
        <taxon>Aphis</taxon>
        <taxon>Aphis</taxon>
    </lineage>
</organism>
<evidence type="ECO:0000313" key="2">
    <source>
        <dbReference type="Proteomes" id="UP000475862"/>
    </source>
</evidence>
<sequence>MNMYFVLQINYTIKNKRLRHTFSTRANIFFDPLLLVSSNRRNWCSVNPSTSLAHSTIAIATDRRTFSTTPKCPQNPICMHANSLRTFSWRLDWPKRVSDCSSTCPNHLWKQNYMDLRKERNSLRPSLPFAEITTGTGKRAVLVSRERFRDERALTTTYGNRRNDRKIVFRADDGDGGDDDDDRRISASPAREHMVVEKYNSTTAVKGWLLLAKQLMCFVGVRVDKPGAATP</sequence>